<evidence type="ECO:0000256" key="5">
    <source>
        <dbReference type="ARBA" id="ARBA00022989"/>
    </source>
</evidence>
<keyword evidence="12" id="KW-1185">Reference proteome</keyword>
<evidence type="ECO:0000313" key="11">
    <source>
        <dbReference type="EMBL" id="CAL4766290.1"/>
    </source>
</evidence>
<dbReference type="PANTHER" id="PTHR14463">
    <property type="entry name" value="LIPASE MATURATION FACTOR"/>
    <property type="match status" value="1"/>
</dbReference>
<dbReference type="GO" id="GO:0051604">
    <property type="term" value="P:protein maturation"/>
    <property type="evidence" value="ECO:0007669"/>
    <property type="project" value="InterPro"/>
</dbReference>
<proteinExistence type="inferred from homology"/>
<protein>
    <submittedName>
        <fullName evidence="11">Lipase maturation factor 1 (Transmembrane protein 112)</fullName>
    </submittedName>
</protein>
<feature type="domain" description="Lipase maturation factor 1/2 C-terminal" evidence="8">
    <location>
        <begin position="454"/>
        <end position="605"/>
    </location>
</feature>
<comment type="similarity">
    <text evidence="2">Belongs to the lipase maturation factor family.</text>
</comment>
<keyword evidence="5" id="KW-1133">Transmembrane helix</keyword>
<evidence type="ECO:0000256" key="3">
    <source>
        <dbReference type="ARBA" id="ARBA00022692"/>
    </source>
</evidence>
<evidence type="ECO:0000259" key="7">
    <source>
        <dbReference type="Pfam" id="PF06762"/>
    </source>
</evidence>
<comment type="caution">
    <text evidence="9">The sequence shown here is derived from an EMBL/GenBank/DDBJ whole genome shotgun (WGS) entry which is preliminary data.</text>
</comment>
<feature type="domain" description="Lipase maturation factor 1/2 N-terminal" evidence="7">
    <location>
        <begin position="215"/>
        <end position="375"/>
    </location>
</feature>
<name>A0A9P1FK20_9DINO</name>
<dbReference type="EMBL" id="CAMXCT020000447">
    <property type="protein sequence ID" value="CAL1132353.1"/>
    <property type="molecule type" value="Genomic_DNA"/>
</dbReference>
<dbReference type="InterPro" id="IPR009613">
    <property type="entry name" value="LMF"/>
</dbReference>
<evidence type="ECO:0000256" key="1">
    <source>
        <dbReference type="ARBA" id="ARBA00004477"/>
    </source>
</evidence>
<reference evidence="9" key="1">
    <citation type="submission" date="2022-10" db="EMBL/GenBank/DDBJ databases">
        <authorList>
            <person name="Chen Y."/>
            <person name="Dougan E. K."/>
            <person name="Chan C."/>
            <person name="Rhodes N."/>
            <person name="Thang M."/>
        </authorList>
    </citation>
    <scope>NUCLEOTIDE SEQUENCE</scope>
</reference>
<keyword evidence="4" id="KW-0256">Endoplasmic reticulum</keyword>
<keyword evidence="6" id="KW-0472">Membrane</keyword>
<evidence type="ECO:0000313" key="10">
    <source>
        <dbReference type="EMBL" id="CAL1132353.1"/>
    </source>
</evidence>
<organism evidence="9">
    <name type="scientific">Cladocopium goreaui</name>
    <dbReference type="NCBI Taxonomy" id="2562237"/>
    <lineage>
        <taxon>Eukaryota</taxon>
        <taxon>Sar</taxon>
        <taxon>Alveolata</taxon>
        <taxon>Dinophyceae</taxon>
        <taxon>Suessiales</taxon>
        <taxon>Symbiodiniaceae</taxon>
        <taxon>Cladocopium</taxon>
    </lineage>
</organism>
<dbReference type="EMBL" id="CAMXCT010000447">
    <property type="protein sequence ID" value="CAI3978978.1"/>
    <property type="molecule type" value="Genomic_DNA"/>
</dbReference>
<dbReference type="AlphaFoldDB" id="A0A9P1FK20"/>
<reference evidence="10" key="2">
    <citation type="submission" date="2024-04" db="EMBL/GenBank/DDBJ databases">
        <authorList>
            <person name="Chen Y."/>
            <person name="Shah S."/>
            <person name="Dougan E. K."/>
            <person name="Thang M."/>
            <person name="Chan C."/>
        </authorList>
    </citation>
    <scope>NUCLEOTIDE SEQUENCE [LARGE SCALE GENOMIC DNA]</scope>
</reference>
<evidence type="ECO:0000256" key="4">
    <source>
        <dbReference type="ARBA" id="ARBA00022824"/>
    </source>
</evidence>
<accession>A0A9P1FK20</accession>
<keyword evidence="3" id="KW-0812">Transmembrane</keyword>
<dbReference type="InterPro" id="IPR057434">
    <property type="entry name" value="LMF1/2_N"/>
</dbReference>
<sequence length="751" mass="83997">MASYLLTSELLGSLEQLKDFLRQVPADAWAAYLSFWKVEIPQLLKLSAHSLSKAKFPASWQQATEFSLSDWLDAAPLLAAACCATVTPLALAMAPAKSSTSVELRESWWITRDLLLRGMGLCFFCGFLVSAVQHRALWGSLGLSPLPGRSRRPTPLFNDVIGLGYGDWQLELVSWLGVSFSVQLMVGKYQSCFFVAFLWAAYLSIINLQAPFTFSYGWEWLTCEVAFLVMFLCPVVGTRFSSWTPPSKLVLWLIRWCAFRLLLGAGMSKVGRNSSACWRKLTCTTTHYFTQPIPNPLSWYMHHLPDSFHRMEVALTFVEQLVLPFAMLVPLRCCRLLAGLLEIIFQAGIVGTGNYAWINFIGALPCISMLDDAFLLLLVPWPLKSRLRRCVEDAGAVATEEAIGAKKVLKGGYGLLRWCANVLLVMVMVYKSKDPIKELYGPAPWINSYDDWFLMNSQGVFGFINQHRVTVVLQYTHDPTPSAASQWMPLDFKCLPGSLERRPCFMSPYHYRLDWETWIRVTASLEQLWTKKVPSEVYHQQLPEFLQALVMKILNGDDDAAGLMGVPLSELYKGGEAPTAISIDFASYTFTKKNSSSAAWWRRKPVAGDSLRAYGRSPLPGEVRKSPRWRHWLLATSIMALRSLEFAISDLSVTMAVASSAFSSIFLMVLMSDYVSAFSPFAALLPLPPCGDASSVRSCQRCCYDAVWRLAAAAAGLGTSLALKRGSMRWSELLVISTFLAVAWISYHIEV</sequence>
<comment type="subcellular location">
    <subcellularLocation>
        <location evidence="1">Endoplasmic reticulum membrane</location>
        <topology evidence="1">Multi-pass membrane protein</topology>
    </subcellularLocation>
</comment>
<dbReference type="GO" id="GO:0005789">
    <property type="term" value="C:endoplasmic reticulum membrane"/>
    <property type="evidence" value="ECO:0007669"/>
    <property type="project" value="UniProtKB-SubCell"/>
</dbReference>
<evidence type="ECO:0000313" key="9">
    <source>
        <dbReference type="EMBL" id="CAI3978978.1"/>
    </source>
</evidence>
<evidence type="ECO:0000313" key="12">
    <source>
        <dbReference type="Proteomes" id="UP001152797"/>
    </source>
</evidence>
<dbReference type="Pfam" id="PF25179">
    <property type="entry name" value="LMF1_C"/>
    <property type="match status" value="1"/>
</dbReference>
<dbReference type="PANTHER" id="PTHR14463:SF10">
    <property type="entry name" value="LIPASE MATURATION FACTOR 1"/>
    <property type="match status" value="1"/>
</dbReference>
<evidence type="ECO:0000256" key="6">
    <source>
        <dbReference type="ARBA" id="ARBA00023136"/>
    </source>
</evidence>
<dbReference type="Proteomes" id="UP001152797">
    <property type="component" value="Unassembled WGS sequence"/>
</dbReference>
<dbReference type="EMBL" id="CAMXCT030000447">
    <property type="protein sequence ID" value="CAL4766290.1"/>
    <property type="molecule type" value="Genomic_DNA"/>
</dbReference>
<gene>
    <name evidence="9" type="ORF">C1SCF055_LOCUS6966</name>
</gene>
<dbReference type="Pfam" id="PF06762">
    <property type="entry name" value="LMF1"/>
    <property type="match status" value="1"/>
</dbReference>
<dbReference type="OrthoDB" id="434126at2759"/>
<evidence type="ECO:0000256" key="2">
    <source>
        <dbReference type="ARBA" id="ARBA00005512"/>
    </source>
</evidence>
<dbReference type="InterPro" id="IPR057433">
    <property type="entry name" value="LMF1/2_C"/>
</dbReference>
<evidence type="ECO:0000259" key="8">
    <source>
        <dbReference type="Pfam" id="PF25179"/>
    </source>
</evidence>